<dbReference type="Pfam" id="PF04227">
    <property type="entry name" value="Indigoidine_A"/>
    <property type="match status" value="1"/>
</dbReference>
<dbReference type="GO" id="GO:0046872">
    <property type="term" value="F:metal ion binding"/>
    <property type="evidence" value="ECO:0007669"/>
    <property type="project" value="UniProtKB-KW"/>
</dbReference>
<dbReference type="PANTHER" id="PTHR42909:SF1">
    <property type="entry name" value="CARBOHYDRATE KINASE PFKB DOMAIN-CONTAINING PROTEIN"/>
    <property type="match status" value="1"/>
</dbReference>
<dbReference type="Gene3D" id="3.40.1790.10">
    <property type="entry name" value="Indigoidine synthase domain"/>
    <property type="match status" value="1"/>
</dbReference>
<dbReference type="KEGG" id="blac:94344025"/>
<dbReference type="RefSeq" id="XP_067814393.1">
    <property type="nucleotide sequence ID" value="XM_067958354.1"/>
</dbReference>
<dbReference type="InterPro" id="IPR007342">
    <property type="entry name" value="PsuG"/>
</dbReference>
<dbReference type="Pfam" id="PF00294">
    <property type="entry name" value="PfkB"/>
    <property type="match status" value="1"/>
</dbReference>
<organism evidence="7 8">
    <name type="scientific">Bremia lactucae</name>
    <name type="common">Lettuce downy mildew</name>
    <dbReference type="NCBI Taxonomy" id="4779"/>
    <lineage>
        <taxon>Eukaryota</taxon>
        <taxon>Sar</taxon>
        <taxon>Stramenopiles</taxon>
        <taxon>Oomycota</taxon>
        <taxon>Peronosporomycetes</taxon>
        <taxon>Peronosporales</taxon>
        <taxon>Peronosporaceae</taxon>
        <taxon>Bremia</taxon>
    </lineage>
</organism>
<dbReference type="GeneID" id="94344025"/>
<evidence type="ECO:0000313" key="8">
    <source>
        <dbReference type="Proteomes" id="UP000294530"/>
    </source>
</evidence>
<dbReference type="GO" id="GO:0005737">
    <property type="term" value="C:cytoplasm"/>
    <property type="evidence" value="ECO:0007669"/>
    <property type="project" value="TreeGrafter"/>
</dbReference>
<evidence type="ECO:0000256" key="3">
    <source>
        <dbReference type="ARBA" id="ARBA00023211"/>
    </source>
</evidence>
<dbReference type="SUPFAM" id="SSF110581">
    <property type="entry name" value="Indigoidine synthase A-like"/>
    <property type="match status" value="1"/>
</dbReference>
<evidence type="ECO:0000259" key="6">
    <source>
        <dbReference type="Pfam" id="PF00294"/>
    </source>
</evidence>
<protein>
    <recommendedName>
        <fullName evidence="6">Carbohydrate kinase PfkB domain-containing protein</fullName>
    </recommendedName>
</protein>
<dbReference type="InterPro" id="IPR022830">
    <property type="entry name" value="Indigdn_synthA-like"/>
</dbReference>
<evidence type="ECO:0000313" key="7">
    <source>
        <dbReference type="EMBL" id="TDH64894.1"/>
    </source>
</evidence>
<keyword evidence="2" id="KW-0378">Hydrolase</keyword>
<dbReference type="Proteomes" id="UP000294530">
    <property type="component" value="Unassembled WGS sequence"/>
</dbReference>
<keyword evidence="8" id="KW-1185">Reference proteome</keyword>
<keyword evidence="1" id="KW-0479">Metal-binding</keyword>
<name>A0A976FEK8_BRELC</name>
<gene>
    <name evidence="7" type="ORF">CCR75_000246</name>
</gene>
<dbReference type="GO" id="GO:0004730">
    <property type="term" value="F:pseudouridylate synthase activity"/>
    <property type="evidence" value="ECO:0007669"/>
    <property type="project" value="InterPro"/>
</dbReference>
<reference evidence="7 8" key="1">
    <citation type="journal article" date="2021" name="Genome Biol.">
        <title>AFLAP: assembly-free linkage analysis pipeline using k-mers from genome sequencing data.</title>
        <authorList>
            <person name="Fletcher K."/>
            <person name="Zhang L."/>
            <person name="Gil J."/>
            <person name="Han R."/>
            <person name="Cavanaugh K."/>
            <person name="Michelmore R."/>
        </authorList>
    </citation>
    <scope>NUCLEOTIDE SEQUENCE [LARGE SCALE GENOMIC DNA]</scope>
    <source>
        <strain evidence="7 8">SF5</strain>
    </source>
</reference>
<proteinExistence type="inferred from homology"/>
<dbReference type="InterPro" id="IPR011611">
    <property type="entry name" value="PfkB_dom"/>
</dbReference>
<dbReference type="SUPFAM" id="SSF53613">
    <property type="entry name" value="Ribokinase-like"/>
    <property type="match status" value="1"/>
</dbReference>
<feature type="domain" description="Carbohydrate kinase PfkB" evidence="6">
    <location>
        <begin position="345"/>
        <end position="536"/>
    </location>
</feature>
<sequence length="720" mass="77531">MWRRSGSALSQRLALSEEVSEALYGRVKRPLVALESTIISHGMPYPQNLHMAKRLEEIVRSEGACPATICIGDGMLKVGLAEIDLIKLAELGPSAKKCSTRDMAAAVIDKNIVGATTVSSTMRIAHAAGIKVFVTGGIGGVHRFCEETMDISTDLIELSRTPVAVVCAGIKSILDIPRTLEALETHSVPVIGYKTDQFPAFYTQDSGEKAHLRQDTPEDIARIIYESDALLLPNGHIVAVPNSMPVPSQLVNEAIELGLQEVMTKKIHGQAVTPFLLKRVNEITEGASLKSNIELVYNNAIVGSQIACALFHLANPVRMTPTVKAYSAPEKVIKISRANTGKRVLVAGGLVLDIISSSTSSLIRGTSNIGKIKQSSGGVGRNIAECLHRLELDPLLVSCVGNDAPGSILLENLKQLGMQTSGVSISETKSTAVYSAILDSSGDMDAAVADMNGFEAIEINSISDKEIEVAELVIADGNITSSAIKELFERSSNFGIDTWFEPTSVQKAVRVVEGGGLKFLKYMSPNLDELHAITEAIRNKQYNASVNSCSEPGDHFPLVKESAYFSMEIMMRLKEDLITTLLSMANGDTTRSKYILVTLGRHGALIASINLCARDLNTMVDDCKFQVEIWGQHRINNNHLISIVHHPGTQIRATNCTGAENTVDYIPAGDSMVGGTVFGLLQGHNILESCHMGMIAARTSLASEHAINPDLSPRTLLLNS</sequence>
<dbReference type="GO" id="GO:0016798">
    <property type="term" value="F:hydrolase activity, acting on glycosyl bonds"/>
    <property type="evidence" value="ECO:0007669"/>
    <property type="project" value="UniProtKB-KW"/>
</dbReference>
<evidence type="ECO:0000256" key="1">
    <source>
        <dbReference type="ARBA" id="ARBA00022723"/>
    </source>
</evidence>
<dbReference type="OrthoDB" id="198885at2759"/>
<evidence type="ECO:0000256" key="4">
    <source>
        <dbReference type="ARBA" id="ARBA00023239"/>
    </source>
</evidence>
<dbReference type="PANTHER" id="PTHR42909">
    <property type="entry name" value="ZGC:136858"/>
    <property type="match status" value="1"/>
</dbReference>
<keyword evidence="5" id="KW-0326">Glycosidase</keyword>
<evidence type="ECO:0000256" key="2">
    <source>
        <dbReference type="ARBA" id="ARBA00022801"/>
    </source>
</evidence>
<dbReference type="InterPro" id="IPR029056">
    <property type="entry name" value="Ribokinase-like"/>
</dbReference>
<dbReference type="EMBL" id="SHOA02000002">
    <property type="protein sequence ID" value="TDH64894.1"/>
    <property type="molecule type" value="Genomic_DNA"/>
</dbReference>
<dbReference type="Gene3D" id="3.40.1190.20">
    <property type="match status" value="1"/>
</dbReference>
<keyword evidence="3" id="KW-0464">Manganese</keyword>
<dbReference type="HAMAP" id="MF_01876">
    <property type="entry name" value="PsiMP_glycosidase"/>
    <property type="match status" value="1"/>
</dbReference>
<keyword evidence="4" id="KW-0456">Lyase</keyword>
<comment type="caution">
    <text evidence="7">The sequence shown here is derived from an EMBL/GenBank/DDBJ whole genome shotgun (WGS) entry which is preliminary data.</text>
</comment>
<evidence type="ECO:0000256" key="5">
    <source>
        <dbReference type="ARBA" id="ARBA00023295"/>
    </source>
</evidence>
<dbReference type="AlphaFoldDB" id="A0A976FEK8"/>
<accession>A0A976FEK8</accession>